<evidence type="ECO:0000313" key="3">
    <source>
        <dbReference type="Proteomes" id="UP000199170"/>
    </source>
</evidence>
<proteinExistence type="predicted"/>
<evidence type="ECO:0000313" key="2">
    <source>
        <dbReference type="EMBL" id="SDY24297.1"/>
    </source>
</evidence>
<feature type="transmembrane region" description="Helical" evidence="1">
    <location>
        <begin position="68"/>
        <end position="93"/>
    </location>
</feature>
<keyword evidence="1" id="KW-1133">Transmembrane helix</keyword>
<evidence type="ECO:0000256" key="1">
    <source>
        <dbReference type="SAM" id="Phobius"/>
    </source>
</evidence>
<dbReference type="RefSeq" id="WP_089768014.1">
    <property type="nucleotide sequence ID" value="NZ_FNPB01000009.1"/>
</dbReference>
<reference evidence="3" key="1">
    <citation type="submission" date="2016-10" db="EMBL/GenBank/DDBJ databases">
        <authorList>
            <person name="Varghese N."/>
            <person name="Submissions S."/>
        </authorList>
    </citation>
    <scope>NUCLEOTIDE SEQUENCE [LARGE SCALE GENOMIC DNA]</scope>
    <source>
        <strain evidence="3">CGMCC 1.10118</strain>
    </source>
</reference>
<gene>
    <name evidence="2" type="ORF">SAMN04487946_10973</name>
</gene>
<accession>A0A1H3I9C7</accession>
<keyword evidence="3" id="KW-1185">Reference proteome</keyword>
<feature type="transmembrane region" description="Helical" evidence="1">
    <location>
        <begin position="35"/>
        <end position="56"/>
    </location>
</feature>
<dbReference type="Proteomes" id="UP000199170">
    <property type="component" value="Unassembled WGS sequence"/>
</dbReference>
<sequence length="101" mass="11472">MNHENTFSDPVALYWGSIFLAFLWLWLGETRDPDSVVFVVLFMKLGGGLATLWFIAELGSIGETQFLLNLLSLIAYLFALVIFGTGIGFRNLFRGFFAWIR</sequence>
<keyword evidence="1" id="KW-0812">Transmembrane</keyword>
<name>A0A1H3I9C7_9EURY</name>
<keyword evidence="1" id="KW-0472">Membrane</keyword>
<dbReference type="EMBL" id="FNPB01000009">
    <property type="protein sequence ID" value="SDY24297.1"/>
    <property type="molecule type" value="Genomic_DNA"/>
</dbReference>
<protein>
    <submittedName>
        <fullName evidence="2">Uncharacterized protein</fullName>
    </submittedName>
</protein>
<feature type="transmembrane region" description="Helical" evidence="1">
    <location>
        <begin position="12"/>
        <end position="28"/>
    </location>
</feature>
<organism evidence="2 3">
    <name type="scientific">Halobellus clavatus</name>
    <dbReference type="NCBI Taxonomy" id="660517"/>
    <lineage>
        <taxon>Archaea</taxon>
        <taxon>Methanobacteriati</taxon>
        <taxon>Methanobacteriota</taxon>
        <taxon>Stenosarchaea group</taxon>
        <taxon>Halobacteria</taxon>
        <taxon>Halobacteriales</taxon>
        <taxon>Haloferacaceae</taxon>
        <taxon>Halobellus</taxon>
    </lineage>
</organism>
<dbReference type="AlphaFoldDB" id="A0A1H3I9C7"/>